<dbReference type="OrthoDB" id="2142213at2759"/>
<dbReference type="OMA" id="MSIINMI"/>
<dbReference type="VEuPathDB" id="FungiDB:TSTA_086250"/>
<dbReference type="PhylomeDB" id="B8M216"/>
<dbReference type="HOGENOM" id="CLU_050729_1_1_1"/>
<organism evidence="2 3">
    <name type="scientific">Talaromyces stipitatus (strain ATCC 10500 / CBS 375.48 / QM 6759 / NRRL 1006)</name>
    <name type="common">Penicillium stipitatum</name>
    <dbReference type="NCBI Taxonomy" id="441959"/>
    <lineage>
        <taxon>Eukaryota</taxon>
        <taxon>Fungi</taxon>
        <taxon>Dikarya</taxon>
        <taxon>Ascomycota</taxon>
        <taxon>Pezizomycotina</taxon>
        <taxon>Eurotiomycetes</taxon>
        <taxon>Eurotiomycetidae</taxon>
        <taxon>Eurotiales</taxon>
        <taxon>Trichocomaceae</taxon>
        <taxon>Talaromyces</taxon>
        <taxon>Talaromyces sect. Talaromyces</taxon>
    </lineage>
</organism>
<feature type="chain" id="PRO_5002877372" description="Conidiation-specific protein (Con-13)" evidence="1">
    <location>
        <begin position="17"/>
        <end position="271"/>
    </location>
</feature>
<protein>
    <recommendedName>
        <fullName evidence="4">Conidiation-specific protein (Con-13)</fullName>
    </recommendedName>
</protein>
<name>B8M216_TALSN</name>
<dbReference type="SUPFAM" id="SSF55486">
    <property type="entry name" value="Metalloproteases ('zincins'), catalytic domain"/>
    <property type="match status" value="1"/>
</dbReference>
<dbReference type="eggNOG" id="ENOG502S57E">
    <property type="taxonomic scope" value="Eukaryota"/>
</dbReference>
<evidence type="ECO:0000256" key="1">
    <source>
        <dbReference type="SAM" id="SignalP"/>
    </source>
</evidence>
<accession>B8M216</accession>
<dbReference type="EMBL" id="EQ962653">
    <property type="protein sequence ID" value="EED21394.1"/>
    <property type="molecule type" value="Genomic_DNA"/>
</dbReference>
<evidence type="ECO:0008006" key="4">
    <source>
        <dbReference type="Google" id="ProtNLM"/>
    </source>
</evidence>
<reference evidence="3" key="1">
    <citation type="journal article" date="2015" name="Genome Announc.">
        <title>Genome sequence of the AIDS-associated pathogen Penicillium marneffei (ATCC18224) and its near taxonomic relative Talaromyces stipitatus (ATCC10500).</title>
        <authorList>
            <person name="Nierman W.C."/>
            <person name="Fedorova-Abrams N.D."/>
            <person name="Andrianopoulos A."/>
        </authorList>
    </citation>
    <scope>NUCLEOTIDE SEQUENCE [LARGE SCALE GENOMIC DNA]</scope>
    <source>
        <strain evidence="3">ATCC 10500 / CBS 375.48 / QM 6759 / NRRL 1006</strain>
    </source>
</reference>
<feature type="signal peptide" evidence="1">
    <location>
        <begin position="1"/>
        <end position="16"/>
    </location>
</feature>
<evidence type="ECO:0000313" key="2">
    <source>
        <dbReference type="EMBL" id="EED21394.1"/>
    </source>
</evidence>
<dbReference type="RefSeq" id="XP_002478357.1">
    <property type="nucleotide sequence ID" value="XM_002478312.1"/>
</dbReference>
<keyword evidence="1" id="KW-0732">Signal</keyword>
<dbReference type="InParanoid" id="B8M216"/>
<sequence>MFLSVCLRTILAAALAVVDPLIVNCQALDKPALTPNLDYLEQGSLCSLSPTQSTWTKLGAGSTPEDCKTIANNHKKNPGDLEIYSVHYTDSDDAWVFCRYEDTPFGLASTVDIFGLPVAMRSGENMDVVIHETGHSLDILGAYGERLSGTKLFIIVMDADPNVPDNYARTNQAENVAQNTVVGVYDKVVAGGFPSAQPNWHNIFHRYSTLQRRAGNQILPGGQCNRHLTISTSKAAATANGAKRPDTSFRGNYTNIMTDYPEFSTKESCAF</sequence>
<dbReference type="Proteomes" id="UP000001745">
    <property type="component" value="Unassembled WGS sequence"/>
</dbReference>
<gene>
    <name evidence="2" type="ORF">TSTA_086250</name>
</gene>
<keyword evidence="3" id="KW-1185">Reference proteome</keyword>
<dbReference type="STRING" id="441959.B8M216"/>
<evidence type="ECO:0000313" key="3">
    <source>
        <dbReference type="Proteomes" id="UP000001745"/>
    </source>
</evidence>
<dbReference type="GeneID" id="8104590"/>
<proteinExistence type="predicted"/>
<dbReference type="AlphaFoldDB" id="B8M216"/>